<dbReference type="GO" id="GO:0015087">
    <property type="term" value="F:cobalt ion transmembrane transporter activity"/>
    <property type="evidence" value="ECO:0007669"/>
    <property type="project" value="UniProtKB-ARBA"/>
</dbReference>
<comment type="subcellular location">
    <subcellularLocation>
        <location evidence="1">Cell membrane</location>
        <topology evidence="1">Peripheral membrane protein</topology>
    </subcellularLocation>
</comment>
<dbReference type="NCBIfam" id="NF010167">
    <property type="entry name" value="PRK13648.1"/>
    <property type="match status" value="1"/>
</dbReference>
<dbReference type="FunFam" id="3.40.50.300:FF:000224">
    <property type="entry name" value="Energy-coupling factor transporter ATP-binding protein EcfA"/>
    <property type="match status" value="1"/>
</dbReference>
<evidence type="ECO:0000256" key="6">
    <source>
        <dbReference type="ARBA" id="ARBA00022840"/>
    </source>
</evidence>
<evidence type="ECO:0000313" key="11">
    <source>
        <dbReference type="Proteomes" id="UP000298484"/>
    </source>
</evidence>
<dbReference type="EMBL" id="SRHY01000014">
    <property type="protein sequence ID" value="TFJ92846.1"/>
    <property type="molecule type" value="Genomic_DNA"/>
</dbReference>
<dbReference type="InterPro" id="IPR027417">
    <property type="entry name" value="P-loop_NTPase"/>
</dbReference>
<keyword evidence="3" id="KW-0813">Transport</keyword>
<keyword evidence="7" id="KW-1278">Translocase</keyword>
<dbReference type="SUPFAM" id="SSF52540">
    <property type="entry name" value="P-loop containing nucleoside triphosphate hydrolases"/>
    <property type="match status" value="1"/>
</dbReference>
<evidence type="ECO:0000259" key="9">
    <source>
        <dbReference type="PROSITE" id="PS50893"/>
    </source>
</evidence>
<dbReference type="Pfam" id="PF00005">
    <property type="entry name" value="ABC_tran"/>
    <property type="match status" value="1"/>
</dbReference>
<evidence type="ECO:0000256" key="8">
    <source>
        <dbReference type="ARBA" id="ARBA00023136"/>
    </source>
</evidence>
<dbReference type="GO" id="GO:0042626">
    <property type="term" value="F:ATPase-coupled transmembrane transporter activity"/>
    <property type="evidence" value="ECO:0007669"/>
    <property type="project" value="TreeGrafter"/>
</dbReference>
<keyword evidence="5" id="KW-0547">Nucleotide-binding</keyword>
<evidence type="ECO:0000256" key="1">
    <source>
        <dbReference type="ARBA" id="ARBA00004202"/>
    </source>
</evidence>
<keyword evidence="8" id="KW-0472">Membrane</keyword>
<comment type="caution">
    <text evidence="10">The sequence shown here is derived from an EMBL/GenBank/DDBJ whole genome shotgun (WGS) entry which is preliminary data.</text>
</comment>
<feature type="domain" description="ABC transporter" evidence="9">
    <location>
        <begin position="6"/>
        <end position="240"/>
    </location>
</feature>
<evidence type="ECO:0000313" key="10">
    <source>
        <dbReference type="EMBL" id="TFJ92846.1"/>
    </source>
</evidence>
<dbReference type="InterPro" id="IPR017871">
    <property type="entry name" value="ABC_transporter-like_CS"/>
</dbReference>
<dbReference type="SMART" id="SM00382">
    <property type="entry name" value="AAA"/>
    <property type="match status" value="1"/>
</dbReference>
<reference evidence="10 11" key="1">
    <citation type="submission" date="2019-03" db="EMBL/GenBank/DDBJ databases">
        <title>Genome sequence of Lentibacillus salicampi ATCC BAA-719.</title>
        <authorList>
            <person name="Maclea K.S."/>
            <person name="Simoes Junior M."/>
        </authorList>
    </citation>
    <scope>NUCLEOTIDE SEQUENCE [LARGE SCALE GENOMIC DNA]</scope>
    <source>
        <strain evidence="10 11">ATCC BAA-719</strain>
    </source>
</reference>
<keyword evidence="11" id="KW-1185">Reference proteome</keyword>
<dbReference type="InterPro" id="IPR003439">
    <property type="entry name" value="ABC_transporter-like_ATP-bd"/>
</dbReference>
<dbReference type="Proteomes" id="UP000298484">
    <property type="component" value="Unassembled WGS sequence"/>
</dbReference>
<evidence type="ECO:0000256" key="4">
    <source>
        <dbReference type="ARBA" id="ARBA00022475"/>
    </source>
</evidence>
<dbReference type="PANTHER" id="PTHR43553:SF24">
    <property type="entry name" value="ENERGY-COUPLING FACTOR TRANSPORTER ATP-BINDING PROTEIN ECFA1"/>
    <property type="match status" value="1"/>
</dbReference>
<organism evidence="10 11">
    <name type="scientific">Lentibacillus salicampi</name>
    <dbReference type="NCBI Taxonomy" id="175306"/>
    <lineage>
        <taxon>Bacteria</taxon>
        <taxon>Bacillati</taxon>
        <taxon>Bacillota</taxon>
        <taxon>Bacilli</taxon>
        <taxon>Bacillales</taxon>
        <taxon>Bacillaceae</taxon>
        <taxon>Lentibacillus</taxon>
    </lineage>
</organism>
<dbReference type="PROSITE" id="PS00211">
    <property type="entry name" value="ABC_TRANSPORTER_1"/>
    <property type="match status" value="1"/>
</dbReference>
<dbReference type="CDD" id="cd03225">
    <property type="entry name" value="ABC_cobalt_CbiO_domain1"/>
    <property type="match status" value="1"/>
</dbReference>
<dbReference type="GO" id="GO:0043190">
    <property type="term" value="C:ATP-binding cassette (ABC) transporter complex"/>
    <property type="evidence" value="ECO:0007669"/>
    <property type="project" value="TreeGrafter"/>
</dbReference>
<dbReference type="OrthoDB" id="9784332at2"/>
<dbReference type="NCBIfam" id="TIGR04520">
    <property type="entry name" value="ECF_ATPase_1"/>
    <property type="match status" value="1"/>
</dbReference>
<evidence type="ECO:0000256" key="7">
    <source>
        <dbReference type="ARBA" id="ARBA00022967"/>
    </source>
</evidence>
<evidence type="ECO:0000256" key="2">
    <source>
        <dbReference type="ARBA" id="ARBA00005417"/>
    </source>
</evidence>
<dbReference type="InterPro" id="IPR050095">
    <property type="entry name" value="ECF_ABC_transporter_ATP-bd"/>
</dbReference>
<dbReference type="PROSITE" id="PS50893">
    <property type="entry name" value="ABC_TRANSPORTER_2"/>
    <property type="match status" value="1"/>
</dbReference>
<dbReference type="RefSeq" id="WP_135110036.1">
    <property type="nucleotide sequence ID" value="NZ_SRHY01000014.1"/>
</dbReference>
<dbReference type="InterPro" id="IPR003593">
    <property type="entry name" value="AAA+_ATPase"/>
</dbReference>
<dbReference type="Gene3D" id="3.40.50.300">
    <property type="entry name" value="P-loop containing nucleotide triphosphate hydrolases"/>
    <property type="match status" value="1"/>
</dbReference>
<dbReference type="GO" id="GO:0016887">
    <property type="term" value="F:ATP hydrolysis activity"/>
    <property type="evidence" value="ECO:0007669"/>
    <property type="project" value="InterPro"/>
</dbReference>
<evidence type="ECO:0000256" key="5">
    <source>
        <dbReference type="ARBA" id="ARBA00022741"/>
    </source>
</evidence>
<keyword evidence="4" id="KW-1003">Cell membrane</keyword>
<dbReference type="InterPro" id="IPR030947">
    <property type="entry name" value="EcfA_1"/>
</dbReference>
<keyword evidence="6 10" id="KW-0067">ATP-binding</keyword>
<evidence type="ECO:0000256" key="3">
    <source>
        <dbReference type="ARBA" id="ARBA00022448"/>
    </source>
</evidence>
<comment type="similarity">
    <text evidence="2">Belongs to the ABC transporter superfamily.</text>
</comment>
<dbReference type="PANTHER" id="PTHR43553">
    <property type="entry name" value="HEAVY METAL TRANSPORTER"/>
    <property type="match status" value="1"/>
</dbReference>
<proteinExistence type="inferred from homology"/>
<name>A0A4Y9AAH0_9BACI</name>
<dbReference type="InterPro" id="IPR015856">
    <property type="entry name" value="ABC_transpr_CbiO/EcfA_su"/>
</dbReference>
<dbReference type="GO" id="GO:0005524">
    <property type="term" value="F:ATP binding"/>
    <property type="evidence" value="ECO:0007669"/>
    <property type="project" value="UniProtKB-KW"/>
</dbReference>
<protein>
    <submittedName>
        <fullName evidence="10">Energy-coupling factor ABC transporter ATP-binding protein</fullName>
    </submittedName>
</protein>
<accession>A0A4Y9AAH0</accession>
<gene>
    <name evidence="10" type="ORF">E4U82_09880</name>
</gene>
<dbReference type="AlphaFoldDB" id="A0A4Y9AAH0"/>
<dbReference type="NCBIfam" id="NF010156">
    <property type="entry name" value="PRK13635.1"/>
    <property type="match status" value="1"/>
</dbReference>
<sequence>MRDKLVEFKNVSFRYGEDEPWVLKNCSFEIYENEAIAIIGHNGSGKSTIAKLMNGLLFPQEGAIVINGRTVTQDSIWEIRKDVGMVFQNPDNQFVGTTVQDDVAFGMENRGIERGEMVKRIDDTLSAVGMQEYRLTEPHKLSGGQKQRVAIAGVLAIFPNVLILDEATAMLDPRGRTDIMKTITRVMAERSLSLITITHDLQEVVQAERVIVMNEGAIWDEAAPREIFEKKAELRQIGLDIPFVAALSDELQKAGVPINHEALNHRELLEELWTSHSSM</sequence>